<evidence type="ECO:0000313" key="1">
    <source>
        <dbReference type="EMBL" id="MDN4167031.1"/>
    </source>
</evidence>
<name>A0ABT8FAM8_9BACT</name>
<dbReference type="EMBL" id="JAUHJS010000010">
    <property type="protein sequence ID" value="MDN4167031.1"/>
    <property type="molecule type" value="Genomic_DNA"/>
</dbReference>
<sequence length="463" mass="53487">MRKTIIIKYTPNDNIAFTGQEEGWVDNFAQLLEAALTKFSISELDIRYKKEIEEIGLEDFTTADAVLYILSPAFIFSSNVTQEISELERLLEFDVATISKKCLKVIKAPIDENDLPMSLKVGNDYRFFHYTDEQHQGYETFEGWNEYKENLPFWQIFTDLIFDIHGLFQGSSKVDSFKKVYLAPEFGSRYKEPRESLKRELKSHGLSILPDEEYAIEAAYLADVQGFYLEKAQLAIHFPEEFMPIEHQENKDKLDKFPKLKRLIWFDPEKLNDVNKAKGYSDLKINLKSFNNIEAIEAPLEELKDIIKERFGLGFKANARKDNQGNKKFSHLVYVIASGKNLGDDYQVLVNRIKELGWEVAESIHTSENASEQRRKHYDNLQQADYFILYAVNGALKWIEANAKEVKKAPGMLRKKSILGKFIITDNKESLPSAWEEDFTFLAVDEAAEANFLSKPMDNEPSK</sequence>
<organism evidence="1 2">
    <name type="scientific">Shiella aurantiaca</name>
    <dbReference type="NCBI Taxonomy" id="3058365"/>
    <lineage>
        <taxon>Bacteria</taxon>
        <taxon>Pseudomonadati</taxon>
        <taxon>Bacteroidota</taxon>
        <taxon>Cytophagia</taxon>
        <taxon>Cytophagales</taxon>
        <taxon>Shiellaceae</taxon>
        <taxon>Shiella</taxon>
    </lineage>
</organism>
<gene>
    <name evidence="1" type="ORF">QWY31_16085</name>
</gene>
<evidence type="ECO:0008006" key="3">
    <source>
        <dbReference type="Google" id="ProtNLM"/>
    </source>
</evidence>
<accession>A0ABT8FAM8</accession>
<dbReference type="InterPro" id="IPR035897">
    <property type="entry name" value="Toll_tir_struct_dom_sf"/>
</dbReference>
<dbReference type="SUPFAM" id="SSF52200">
    <property type="entry name" value="Toll/Interleukin receptor TIR domain"/>
    <property type="match status" value="1"/>
</dbReference>
<keyword evidence="2" id="KW-1185">Reference proteome</keyword>
<protein>
    <recommendedName>
        <fullName evidence="3">TIR domain-containing protein</fullName>
    </recommendedName>
</protein>
<reference evidence="1" key="1">
    <citation type="submission" date="2023-06" db="EMBL/GenBank/DDBJ databases">
        <title>Cytophagales bacterium Strain LB-30, isolated from soil.</title>
        <authorList>
            <person name="Liu B."/>
        </authorList>
    </citation>
    <scope>NUCLEOTIDE SEQUENCE</scope>
    <source>
        <strain evidence="1">LB-30</strain>
    </source>
</reference>
<evidence type="ECO:0000313" key="2">
    <source>
        <dbReference type="Proteomes" id="UP001168552"/>
    </source>
</evidence>
<dbReference type="Proteomes" id="UP001168552">
    <property type="component" value="Unassembled WGS sequence"/>
</dbReference>
<proteinExistence type="predicted"/>
<dbReference type="RefSeq" id="WP_320005568.1">
    <property type="nucleotide sequence ID" value="NZ_JAUHJS010000010.1"/>
</dbReference>
<comment type="caution">
    <text evidence="1">The sequence shown here is derived from an EMBL/GenBank/DDBJ whole genome shotgun (WGS) entry which is preliminary data.</text>
</comment>